<gene>
    <name evidence="10" type="ORF">BN9_069330</name>
</gene>
<dbReference type="InterPro" id="IPR000711">
    <property type="entry name" value="ATPase_OSCP/dsu"/>
</dbReference>
<comment type="subcellular location">
    <subcellularLocation>
        <location evidence="1">Membrane</location>
    </subcellularLocation>
</comment>
<protein>
    <recommendedName>
        <fullName evidence="12">ATP synthase subunit O, mitochondrial</fullName>
    </recommendedName>
</protein>
<evidence type="ECO:0000256" key="4">
    <source>
        <dbReference type="ARBA" id="ARBA00022781"/>
    </source>
</evidence>
<dbReference type="STRING" id="65357.A0A024FU31"/>
<dbReference type="SUPFAM" id="SSF47928">
    <property type="entry name" value="N-terminal domain of the delta subunit of the F1F0-ATP synthase"/>
    <property type="match status" value="1"/>
</dbReference>
<dbReference type="InterPro" id="IPR020781">
    <property type="entry name" value="ATPase_OSCP/d_CS"/>
</dbReference>
<evidence type="ECO:0000313" key="11">
    <source>
        <dbReference type="Proteomes" id="UP000053237"/>
    </source>
</evidence>
<dbReference type="PRINTS" id="PR00125">
    <property type="entry name" value="ATPASEDELTA"/>
</dbReference>
<dbReference type="InParanoid" id="A0A024FU31"/>
<dbReference type="Proteomes" id="UP000053237">
    <property type="component" value="Unassembled WGS sequence"/>
</dbReference>
<dbReference type="HAMAP" id="MF_01416">
    <property type="entry name" value="ATP_synth_delta_bact"/>
    <property type="match status" value="1"/>
</dbReference>
<dbReference type="PROSITE" id="PS00389">
    <property type="entry name" value="ATPASE_DELTA"/>
    <property type="match status" value="1"/>
</dbReference>
<dbReference type="InterPro" id="IPR026015">
    <property type="entry name" value="ATP_synth_OSCP/delta_N_sf"/>
</dbReference>
<feature type="region of interest" description="Disordered" evidence="9">
    <location>
        <begin position="1"/>
        <end position="20"/>
    </location>
</feature>
<keyword evidence="3" id="KW-0813">Transport</keyword>
<name>A0A024FU31_9STRA</name>
<keyword evidence="8" id="KW-0066">ATP synthesis</keyword>
<keyword evidence="7" id="KW-0472">Membrane</keyword>
<dbReference type="Pfam" id="PF00213">
    <property type="entry name" value="OSCP"/>
    <property type="match status" value="1"/>
</dbReference>
<dbReference type="OrthoDB" id="1262810at2759"/>
<keyword evidence="4" id="KW-0375">Hydrogen ion transport</keyword>
<evidence type="ECO:0000313" key="10">
    <source>
        <dbReference type="EMBL" id="CCI10174.1"/>
    </source>
</evidence>
<dbReference type="NCBIfam" id="TIGR01145">
    <property type="entry name" value="ATP_synt_delta"/>
    <property type="match status" value="1"/>
</dbReference>
<keyword evidence="6" id="KW-0793">Thylakoid</keyword>
<evidence type="ECO:0000256" key="9">
    <source>
        <dbReference type="SAM" id="MobiDB-lite"/>
    </source>
</evidence>
<accession>A0A024FU31</accession>
<keyword evidence="5" id="KW-0406">Ion transport</keyword>
<proteinExistence type="inferred from homology"/>
<comment type="caution">
    <text evidence="10">The sequence shown here is derived from an EMBL/GenBank/DDBJ whole genome shotgun (WGS) entry which is preliminary data.</text>
</comment>
<evidence type="ECO:0000256" key="8">
    <source>
        <dbReference type="ARBA" id="ARBA00023310"/>
    </source>
</evidence>
<dbReference type="GO" id="GO:0046933">
    <property type="term" value="F:proton-transporting ATP synthase activity, rotational mechanism"/>
    <property type="evidence" value="ECO:0007669"/>
    <property type="project" value="InterPro"/>
</dbReference>
<dbReference type="Gene3D" id="1.10.520.20">
    <property type="entry name" value="N-terminal domain of the delta subunit of the F1F0-ATP synthase"/>
    <property type="match status" value="1"/>
</dbReference>
<evidence type="ECO:0008006" key="12">
    <source>
        <dbReference type="Google" id="ProtNLM"/>
    </source>
</evidence>
<evidence type="ECO:0000256" key="1">
    <source>
        <dbReference type="ARBA" id="ARBA00004370"/>
    </source>
</evidence>
<evidence type="ECO:0000256" key="5">
    <source>
        <dbReference type="ARBA" id="ARBA00023065"/>
    </source>
</evidence>
<reference evidence="10 11" key="1">
    <citation type="submission" date="2012-05" db="EMBL/GenBank/DDBJ databases">
        <title>Recombination and specialization in a pathogen metapopulation.</title>
        <authorList>
            <person name="Gardiner A."/>
            <person name="Kemen E."/>
            <person name="Schultz-Larsen T."/>
            <person name="MacLean D."/>
            <person name="Van Oosterhout C."/>
            <person name="Jones J.D.G."/>
        </authorList>
    </citation>
    <scope>NUCLEOTIDE SEQUENCE [LARGE SCALE GENOMIC DNA]</scope>
    <source>
        <strain evidence="10 11">Ac Nc2</strain>
    </source>
</reference>
<comment type="similarity">
    <text evidence="2">Belongs to the ATPase delta chain family.</text>
</comment>
<organism evidence="10 11">
    <name type="scientific">Albugo candida</name>
    <dbReference type="NCBI Taxonomy" id="65357"/>
    <lineage>
        <taxon>Eukaryota</taxon>
        <taxon>Sar</taxon>
        <taxon>Stramenopiles</taxon>
        <taxon>Oomycota</taxon>
        <taxon>Peronosporomycetes</taxon>
        <taxon>Albuginales</taxon>
        <taxon>Albuginaceae</taxon>
        <taxon>Albugo</taxon>
    </lineage>
</organism>
<keyword evidence="11" id="KW-1185">Reference proteome</keyword>
<evidence type="ECO:0000256" key="3">
    <source>
        <dbReference type="ARBA" id="ARBA00022448"/>
    </source>
</evidence>
<dbReference type="FunCoup" id="A0A024FU31">
    <property type="interactions" value="345"/>
</dbReference>
<dbReference type="AlphaFoldDB" id="A0A024FU31"/>
<sequence>MRSAASKNMRRALSTHSKTYATKSATATAEMGGFNEMIQPKIQLFGVEAQYANALYSVAAKQKALETVEKELHSIEQAIKKDESFLSFLKDPTIPRYSKQQDISRVMEQAKYSQPVAGLFEILAENGRLAEALGVITSYKKLMSAYRGEVQAKVISADPLSKPELDQVKKALGTRVEKGQTLVLETAVDPNIMGGLKVHIGNYFIDLSLATKIDKINSVLANTST</sequence>
<evidence type="ECO:0000256" key="6">
    <source>
        <dbReference type="ARBA" id="ARBA00023078"/>
    </source>
</evidence>
<dbReference type="GO" id="GO:0016020">
    <property type="term" value="C:membrane"/>
    <property type="evidence" value="ECO:0007669"/>
    <property type="project" value="UniProtKB-SubCell"/>
</dbReference>
<evidence type="ECO:0000256" key="2">
    <source>
        <dbReference type="ARBA" id="ARBA00007046"/>
    </source>
</evidence>
<dbReference type="PANTHER" id="PTHR11910">
    <property type="entry name" value="ATP SYNTHASE DELTA CHAIN"/>
    <property type="match status" value="1"/>
</dbReference>
<dbReference type="EMBL" id="CAIX01000114">
    <property type="protein sequence ID" value="CCI10174.1"/>
    <property type="molecule type" value="Genomic_DNA"/>
</dbReference>
<evidence type="ECO:0000256" key="7">
    <source>
        <dbReference type="ARBA" id="ARBA00023136"/>
    </source>
</evidence>